<evidence type="ECO:0000313" key="2">
    <source>
        <dbReference type="EMBL" id="PWN03453.1"/>
    </source>
</evidence>
<feature type="chain" id="PRO_5039421629" description="DUF4189 domain-containing protein" evidence="1">
    <location>
        <begin position="17"/>
        <end position="158"/>
    </location>
</feature>
<feature type="signal peptide" evidence="1">
    <location>
        <begin position="1"/>
        <end position="16"/>
    </location>
</feature>
<protein>
    <recommendedName>
        <fullName evidence="4">DUF4189 domain-containing protein</fullName>
    </recommendedName>
</protein>
<name>A0A316TFZ3_9ACTN</name>
<reference evidence="2 3" key="1">
    <citation type="submission" date="2018-05" db="EMBL/GenBank/DDBJ databases">
        <title>Nocardioides silvaticus genome.</title>
        <authorList>
            <person name="Li C."/>
            <person name="Wang G."/>
        </authorList>
    </citation>
    <scope>NUCLEOTIDE SEQUENCE [LARGE SCALE GENOMIC DNA]</scope>
    <source>
        <strain evidence="2 3">CCTCC AB 2018079</strain>
    </source>
</reference>
<sequence>MLALAAALVLGGTLLAAPATSVTPTRVAAVQVSAKAPGCMPYKCWAAISFNTETLRSGWTQNKQWGSKKKAVQSAFAHCKNRPVNEGHRDACKSPEGRKAYNQGGCVAVAWRVKDGNLVEWAVGKSLGPIVAQRKARKAVRGEGTVDSGYACPPRRGR</sequence>
<dbReference type="AlphaFoldDB" id="A0A316TFZ3"/>
<gene>
    <name evidence="2" type="ORF">DJ010_04860</name>
</gene>
<dbReference type="EMBL" id="QGDD01000002">
    <property type="protein sequence ID" value="PWN03453.1"/>
    <property type="molecule type" value="Genomic_DNA"/>
</dbReference>
<dbReference type="Proteomes" id="UP000245507">
    <property type="component" value="Unassembled WGS sequence"/>
</dbReference>
<evidence type="ECO:0008006" key="4">
    <source>
        <dbReference type="Google" id="ProtNLM"/>
    </source>
</evidence>
<evidence type="ECO:0000313" key="3">
    <source>
        <dbReference type="Proteomes" id="UP000245507"/>
    </source>
</evidence>
<keyword evidence="3" id="KW-1185">Reference proteome</keyword>
<proteinExistence type="predicted"/>
<comment type="caution">
    <text evidence="2">The sequence shown here is derived from an EMBL/GenBank/DDBJ whole genome shotgun (WGS) entry which is preliminary data.</text>
</comment>
<organism evidence="2 3">
    <name type="scientific">Nocardioides silvaticus</name>
    <dbReference type="NCBI Taxonomy" id="2201891"/>
    <lineage>
        <taxon>Bacteria</taxon>
        <taxon>Bacillati</taxon>
        <taxon>Actinomycetota</taxon>
        <taxon>Actinomycetes</taxon>
        <taxon>Propionibacteriales</taxon>
        <taxon>Nocardioidaceae</taxon>
        <taxon>Nocardioides</taxon>
    </lineage>
</organism>
<accession>A0A316TFZ3</accession>
<keyword evidence="1" id="KW-0732">Signal</keyword>
<evidence type="ECO:0000256" key="1">
    <source>
        <dbReference type="SAM" id="SignalP"/>
    </source>
</evidence>